<comment type="pathway">
    <text evidence="2 14">Porphyrin-containing compound metabolism; protoporphyrin-IX biosynthesis; protoporphyrin-IX from protoporphyrinogen-IX: step 1/1.</text>
</comment>
<comment type="subcellular location">
    <subcellularLocation>
        <location evidence="1">Cell membrane</location>
        <topology evidence="1">Multi-pass membrane protein</topology>
    </subcellularLocation>
</comment>
<evidence type="ECO:0000256" key="7">
    <source>
        <dbReference type="ARBA" id="ARBA00022692"/>
    </source>
</evidence>
<keyword evidence="5 14" id="KW-1003">Cell membrane</keyword>
<dbReference type="PANTHER" id="PTHR40255:SF1">
    <property type="entry name" value="PROTOPORPHYRINOGEN IX OXIDASE"/>
    <property type="match status" value="1"/>
</dbReference>
<dbReference type="GO" id="GO:0005886">
    <property type="term" value="C:plasma membrane"/>
    <property type="evidence" value="ECO:0007669"/>
    <property type="project" value="UniProtKB-SubCell"/>
</dbReference>
<comment type="function">
    <text evidence="14">Catalyzes the oxidation of protoporphyrinogen IX to protoporphyrin IX.</text>
</comment>
<feature type="transmembrane region" description="Helical" evidence="15">
    <location>
        <begin position="83"/>
        <end position="103"/>
    </location>
</feature>
<gene>
    <name evidence="16" type="ORF">BREV_BREV_01745</name>
</gene>
<keyword evidence="17" id="KW-1185">Reference proteome</keyword>
<dbReference type="PIRSF" id="PIRSF004638">
    <property type="entry name" value="UCP004638"/>
    <property type="match status" value="1"/>
</dbReference>
<keyword evidence="11 14" id="KW-0408">Iron</keyword>
<sequence length="170" mass="18932">MIDWLAPAVPLFKAAHIVALVIWCGGLLALPLMLTRHDPNISIEDYRVVRNASHLTYTMCVTPAAVIAVIAGTWLIFLREVYVPWLFAKLAFVAMLVMAHGWIGHTLARIGEAPDEHTPPRPYIPIALVLLPMLMILTLVLAKPTLAWVVLPDWLTEPRSGQLLFDTPSR</sequence>
<keyword evidence="10" id="KW-0560">Oxidoreductase</keyword>
<keyword evidence="8 14" id="KW-0479">Metal-binding</keyword>
<comment type="caution">
    <text evidence="16">The sequence shown here is derived from an EMBL/GenBank/DDBJ whole genome shotgun (WGS) entry which is preliminary data.</text>
</comment>
<dbReference type="RefSeq" id="WP_154726142.1">
    <property type="nucleotide sequence ID" value="NZ_UXHF01000031.1"/>
</dbReference>
<evidence type="ECO:0000256" key="11">
    <source>
        <dbReference type="ARBA" id="ARBA00023004"/>
    </source>
</evidence>
<organism evidence="16 17">
    <name type="scientific">Brevundimonas mediterranea</name>
    <dbReference type="NCBI Taxonomy" id="74329"/>
    <lineage>
        <taxon>Bacteria</taxon>
        <taxon>Pseudomonadati</taxon>
        <taxon>Pseudomonadota</taxon>
        <taxon>Alphaproteobacteria</taxon>
        <taxon>Caulobacterales</taxon>
        <taxon>Caulobacteraceae</taxon>
        <taxon>Brevundimonas</taxon>
    </lineage>
</organism>
<evidence type="ECO:0000256" key="8">
    <source>
        <dbReference type="ARBA" id="ARBA00022723"/>
    </source>
</evidence>
<evidence type="ECO:0000256" key="3">
    <source>
        <dbReference type="ARBA" id="ARBA00006501"/>
    </source>
</evidence>
<evidence type="ECO:0000256" key="14">
    <source>
        <dbReference type="PIRNR" id="PIRNR004638"/>
    </source>
</evidence>
<dbReference type="Pfam" id="PF03653">
    <property type="entry name" value="UPF0093"/>
    <property type="match status" value="1"/>
</dbReference>
<evidence type="ECO:0000256" key="13">
    <source>
        <dbReference type="ARBA" id="ARBA00048390"/>
    </source>
</evidence>
<accession>A0A7Z9C5R4</accession>
<dbReference type="Proteomes" id="UP000289220">
    <property type="component" value="Unassembled WGS sequence"/>
</dbReference>
<dbReference type="UniPathway" id="UPA00251">
    <property type="reaction ID" value="UER00324"/>
</dbReference>
<evidence type="ECO:0000313" key="16">
    <source>
        <dbReference type="EMBL" id="VDC50176.1"/>
    </source>
</evidence>
<dbReference type="GO" id="GO:0046872">
    <property type="term" value="F:metal ion binding"/>
    <property type="evidence" value="ECO:0007669"/>
    <property type="project" value="UniProtKB-UniRule"/>
</dbReference>
<proteinExistence type="inferred from homology"/>
<evidence type="ECO:0000256" key="5">
    <source>
        <dbReference type="ARBA" id="ARBA00022475"/>
    </source>
</evidence>
<evidence type="ECO:0000256" key="10">
    <source>
        <dbReference type="ARBA" id="ARBA00023002"/>
    </source>
</evidence>
<comment type="cofactor">
    <cofactor evidence="14">
        <name>heme b</name>
        <dbReference type="ChEBI" id="CHEBI:60344"/>
    </cofactor>
    <text evidence="14">Binds 1 heme b (iron(II)-protoporphyrin IX) group per subunit.</text>
</comment>
<evidence type="ECO:0000256" key="6">
    <source>
        <dbReference type="ARBA" id="ARBA00022617"/>
    </source>
</evidence>
<name>A0A7Z9C5R4_9CAUL</name>
<dbReference type="EMBL" id="UXHF01000031">
    <property type="protein sequence ID" value="VDC50176.1"/>
    <property type="molecule type" value="Genomic_DNA"/>
</dbReference>
<comment type="catalytic activity">
    <reaction evidence="13 14">
        <text>protoporphyrinogen IX + 3 A = protoporphyrin IX + 3 AH2</text>
        <dbReference type="Rhea" id="RHEA:62000"/>
        <dbReference type="ChEBI" id="CHEBI:13193"/>
        <dbReference type="ChEBI" id="CHEBI:17499"/>
        <dbReference type="ChEBI" id="CHEBI:57306"/>
        <dbReference type="ChEBI" id="CHEBI:57307"/>
    </reaction>
</comment>
<dbReference type="AlphaFoldDB" id="A0A7Z9C5R4"/>
<dbReference type="GO" id="GO:0070818">
    <property type="term" value="F:protoporphyrinogen oxidase activity"/>
    <property type="evidence" value="ECO:0007669"/>
    <property type="project" value="UniProtKB-UniRule"/>
</dbReference>
<evidence type="ECO:0000313" key="17">
    <source>
        <dbReference type="Proteomes" id="UP000289220"/>
    </source>
</evidence>
<evidence type="ECO:0000256" key="2">
    <source>
        <dbReference type="ARBA" id="ARBA00005073"/>
    </source>
</evidence>
<keyword evidence="12 14" id="KW-0472">Membrane</keyword>
<feature type="transmembrane region" description="Helical" evidence="15">
    <location>
        <begin position="123"/>
        <end position="142"/>
    </location>
</feature>
<evidence type="ECO:0000256" key="15">
    <source>
        <dbReference type="SAM" id="Phobius"/>
    </source>
</evidence>
<dbReference type="PANTHER" id="PTHR40255">
    <property type="entry name" value="UPF0093 MEMBRANE PROTEIN SLR1790"/>
    <property type="match status" value="1"/>
</dbReference>
<evidence type="ECO:0000256" key="4">
    <source>
        <dbReference type="ARBA" id="ARBA00017504"/>
    </source>
</evidence>
<keyword evidence="6 14" id="KW-0349">Heme</keyword>
<keyword evidence="9 15" id="KW-1133">Transmembrane helix</keyword>
<feature type="transmembrane region" description="Helical" evidence="15">
    <location>
        <begin position="14"/>
        <end position="34"/>
    </location>
</feature>
<reference evidence="16 17" key="1">
    <citation type="submission" date="2018-11" db="EMBL/GenBank/DDBJ databases">
        <authorList>
            <person name="Peiro R."/>
            <person name="Begona"/>
            <person name="Cbmso G."/>
            <person name="Lopez M."/>
            <person name="Gonzalez S."/>
            <person name="Sacristan E."/>
            <person name="Castillo E."/>
        </authorList>
    </citation>
    <scope>NUCLEOTIDE SEQUENCE [LARGE SCALE GENOMIC DNA]</scope>
    <source>
        <strain evidence="16">Brev_genome</strain>
    </source>
</reference>
<dbReference type="InterPro" id="IPR005265">
    <property type="entry name" value="HemJ-like"/>
</dbReference>
<comment type="similarity">
    <text evidence="3 14">Belongs to the HemJ family.</text>
</comment>
<keyword evidence="7 15" id="KW-0812">Transmembrane</keyword>
<evidence type="ECO:0000256" key="12">
    <source>
        <dbReference type="ARBA" id="ARBA00023136"/>
    </source>
</evidence>
<evidence type="ECO:0000256" key="9">
    <source>
        <dbReference type="ARBA" id="ARBA00022989"/>
    </source>
</evidence>
<protein>
    <recommendedName>
        <fullName evidence="4 14">Protoporphyrinogen IX oxidase</fullName>
        <ecNumber evidence="14">1.3.99.-</ecNumber>
    </recommendedName>
</protein>
<feature type="transmembrane region" description="Helical" evidence="15">
    <location>
        <begin position="55"/>
        <end position="77"/>
    </location>
</feature>
<dbReference type="EC" id="1.3.99.-" evidence="14"/>
<dbReference type="GO" id="GO:0006782">
    <property type="term" value="P:protoporphyrinogen IX biosynthetic process"/>
    <property type="evidence" value="ECO:0007669"/>
    <property type="project" value="UniProtKB-UniRule"/>
</dbReference>
<evidence type="ECO:0000256" key="1">
    <source>
        <dbReference type="ARBA" id="ARBA00004651"/>
    </source>
</evidence>